<dbReference type="AlphaFoldDB" id="A0A840RGA6"/>
<dbReference type="Proteomes" id="UP000543030">
    <property type="component" value="Unassembled WGS sequence"/>
</dbReference>
<gene>
    <name evidence="1" type="ORF">HNQ50_002814</name>
</gene>
<organism evidence="1 2">
    <name type="scientific">Silvimonas terrae</name>
    <dbReference type="NCBI Taxonomy" id="300266"/>
    <lineage>
        <taxon>Bacteria</taxon>
        <taxon>Pseudomonadati</taxon>
        <taxon>Pseudomonadota</taxon>
        <taxon>Betaproteobacteria</taxon>
        <taxon>Neisseriales</taxon>
        <taxon>Chitinibacteraceae</taxon>
        <taxon>Silvimonas</taxon>
    </lineage>
</organism>
<name>A0A840RGA6_9NEIS</name>
<evidence type="ECO:0000313" key="1">
    <source>
        <dbReference type="EMBL" id="MBB5192077.1"/>
    </source>
</evidence>
<evidence type="ECO:0000313" key="2">
    <source>
        <dbReference type="Proteomes" id="UP000543030"/>
    </source>
</evidence>
<keyword evidence="2" id="KW-1185">Reference proteome</keyword>
<accession>A0A840RGA6</accession>
<proteinExistence type="predicted"/>
<dbReference type="RefSeq" id="WP_184101686.1">
    <property type="nucleotide sequence ID" value="NZ_JACHHN010000005.1"/>
</dbReference>
<dbReference type="EMBL" id="JACHHN010000005">
    <property type="protein sequence ID" value="MBB5192077.1"/>
    <property type="molecule type" value="Genomic_DNA"/>
</dbReference>
<reference evidence="1 2" key="1">
    <citation type="submission" date="2020-08" db="EMBL/GenBank/DDBJ databases">
        <title>Genomic Encyclopedia of Type Strains, Phase IV (KMG-IV): sequencing the most valuable type-strain genomes for metagenomic binning, comparative biology and taxonomic classification.</title>
        <authorList>
            <person name="Goeker M."/>
        </authorList>
    </citation>
    <scope>NUCLEOTIDE SEQUENCE [LARGE SCALE GENOMIC DNA]</scope>
    <source>
        <strain evidence="1 2">DSM 18233</strain>
    </source>
</reference>
<sequence length="77" mass="8576">MSREIDQASELETRLRDHALANIRAGAKRETPMPSGICPWCEEQAPAGATFCGTECAQDWQEHNRRHQTAARIQGNA</sequence>
<comment type="caution">
    <text evidence="1">The sequence shown here is derived from an EMBL/GenBank/DDBJ whole genome shotgun (WGS) entry which is preliminary data.</text>
</comment>
<protein>
    <submittedName>
        <fullName evidence="1">Putative nucleic acid-binding Zn ribbon protein</fullName>
    </submittedName>
</protein>